<sequence length="231" mass="25862">MGNAQSEHTLVPQISPETARKGIPQRLSMTFEKRATLKTQLLLSDANSGLTFAVHAPHNGSYDVILYDGSNASYSVLATATGVGKWKKDFRICLPSFPGETLDTREELLRSCTISSKRETYWFGMQVREAQPIERFEWRQSRGSEVKSMGANAGWKLMRLDGGSQDLAKDNGTQRSTSDGEIVAVWARDDSWSPYKIGEICFLGSGMTGEFGRLWELMALMSFMCIWCRHT</sequence>
<protein>
    <submittedName>
        <fullName evidence="1">Uncharacterized protein</fullName>
    </submittedName>
</protein>
<proteinExistence type="predicted"/>
<reference evidence="1" key="1">
    <citation type="journal article" date="2021" name="Nat. Commun.">
        <title>Genetic determinants of endophytism in the Arabidopsis root mycobiome.</title>
        <authorList>
            <person name="Mesny F."/>
            <person name="Miyauchi S."/>
            <person name="Thiergart T."/>
            <person name="Pickel B."/>
            <person name="Atanasova L."/>
            <person name="Karlsson M."/>
            <person name="Huettel B."/>
            <person name="Barry K.W."/>
            <person name="Haridas S."/>
            <person name="Chen C."/>
            <person name="Bauer D."/>
            <person name="Andreopoulos W."/>
            <person name="Pangilinan J."/>
            <person name="LaButti K."/>
            <person name="Riley R."/>
            <person name="Lipzen A."/>
            <person name="Clum A."/>
            <person name="Drula E."/>
            <person name="Henrissat B."/>
            <person name="Kohler A."/>
            <person name="Grigoriev I.V."/>
            <person name="Martin F.M."/>
            <person name="Hacquard S."/>
        </authorList>
    </citation>
    <scope>NUCLEOTIDE SEQUENCE</scope>
    <source>
        <strain evidence="1">FSSC 5 MPI-SDFR-AT-0091</strain>
    </source>
</reference>
<organism evidence="1 2">
    <name type="scientific">Fusarium solani</name>
    <name type="common">Filamentous fungus</name>
    <dbReference type="NCBI Taxonomy" id="169388"/>
    <lineage>
        <taxon>Eukaryota</taxon>
        <taxon>Fungi</taxon>
        <taxon>Dikarya</taxon>
        <taxon>Ascomycota</taxon>
        <taxon>Pezizomycotina</taxon>
        <taxon>Sordariomycetes</taxon>
        <taxon>Hypocreomycetidae</taxon>
        <taxon>Hypocreales</taxon>
        <taxon>Nectriaceae</taxon>
        <taxon>Fusarium</taxon>
        <taxon>Fusarium solani species complex</taxon>
    </lineage>
</organism>
<keyword evidence="2" id="KW-1185">Reference proteome</keyword>
<evidence type="ECO:0000313" key="1">
    <source>
        <dbReference type="EMBL" id="KAH7273168.1"/>
    </source>
</evidence>
<dbReference type="EMBL" id="JAGTJS010000003">
    <property type="protein sequence ID" value="KAH7273168.1"/>
    <property type="molecule type" value="Genomic_DNA"/>
</dbReference>
<comment type="caution">
    <text evidence="1">The sequence shown here is derived from an EMBL/GenBank/DDBJ whole genome shotgun (WGS) entry which is preliminary data.</text>
</comment>
<accession>A0A9P9L387</accession>
<gene>
    <name evidence="1" type="ORF">B0J15DRAFT_590876</name>
</gene>
<dbReference type="OrthoDB" id="3431997at2759"/>
<name>A0A9P9L387_FUSSL</name>
<dbReference type="AlphaFoldDB" id="A0A9P9L387"/>
<dbReference type="Proteomes" id="UP000736672">
    <property type="component" value="Unassembled WGS sequence"/>
</dbReference>
<evidence type="ECO:0000313" key="2">
    <source>
        <dbReference type="Proteomes" id="UP000736672"/>
    </source>
</evidence>